<dbReference type="PANTHER" id="PTHR15407:SF28">
    <property type="entry name" value="RIBITOL-5-PHOSPHATE TRANSFERASE FKTN"/>
    <property type="match status" value="1"/>
</dbReference>
<reference evidence="7 8" key="2">
    <citation type="submission" date="2019-01" db="EMBL/GenBank/DDBJ databases">
        <title>A chromosome length genome reference of the Java medaka (oryzias javanicus).</title>
        <authorList>
            <person name="Herpin A."/>
            <person name="Takehana Y."/>
            <person name="Naruse K."/>
            <person name="Ansai S."/>
            <person name="Kawaguchi M."/>
        </authorList>
    </citation>
    <scope>NUCLEOTIDE SEQUENCE [LARGE SCALE GENOMIC DNA]</scope>
    <source>
        <strain evidence="7">RS831</strain>
        <tissue evidence="7">Whole body</tissue>
    </source>
</reference>
<dbReference type="EMBL" id="CM012448">
    <property type="protein sequence ID" value="RVE66214.1"/>
    <property type="molecule type" value="Genomic_DNA"/>
</dbReference>
<evidence type="ECO:0000256" key="3">
    <source>
        <dbReference type="ARBA" id="ARBA00022989"/>
    </source>
</evidence>
<evidence type="ECO:0000256" key="1">
    <source>
        <dbReference type="ARBA" id="ARBA00004167"/>
    </source>
</evidence>
<organism evidence="7 8">
    <name type="scientific">Oryzias javanicus</name>
    <name type="common">Javanese ricefish</name>
    <name type="synonym">Aplocheilus javanicus</name>
    <dbReference type="NCBI Taxonomy" id="123683"/>
    <lineage>
        <taxon>Eukaryota</taxon>
        <taxon>Metazoa</taxon>
        <taxon>Chordata</taxon>
        <taxon>Craniata</taxon>
        <taxon>Vertebrata</taxon>
        <taxon>Euteleostomi</taxon>
        <taxon>Actinopterygii</taxon>
        <taxon>Neopterygii</taxon>
        <taxon>Teleostei</taxon>
        <taxon>Neoteleostei</taxon>
        <taxon>Acanthomorphata</taxon>
        <taxon>Ovalentaria</taxon>
        <taxon>Atherinomorphae</taxon>
        <taxon>Beloniformes</taxon>
        <taxon>Adrianichthyidae</taxon>
        <taxon>Oryziinae</taxon>
        <taxon>Oryzias</taxon>
    </lineage>
</organism>
<dbReference type="InterPro" id="IPR045587">
    <property type="entry name" value="FKTN_N"/>
</dbReference>
<sequence>MEDSRFTGGSARVRTVAVRCLGQKETVKSQFKVWRGQLSARDFYCEEAVAGGPRALGSALRYDRRRSGSRDRMPRVNRTAVLSLLIVSSCVFLLFQLHYYRKYVSKVRFRLSACVTQNPALVLTRLSSAPVHSRGGALLSPERHVTNRAVQWQVLRKFLAVAQRFRLPLFLADTWALGLLSQDALRQRDPPCGVLCTGRPVLSFAVHASSWRSSPDFLTAARTKGFELLELRGKDPRLSSLDVLSGEEIPLHLLLRRDAFVIHVVFLYERSGNYVWHGPLRLGGGADRTFAPFALLDYGRHAGAYDRSELVLTVLDGLDVRVPRNITHFLLQQRDARFLECRFHEARHFLQLYPDDASAAALDFRRKAKALLHVAARTLGSLHVPFWISSGTCLGWFRQCGIISYSQDVDIGIFISDFRPDIVGAFRDAGLSLKHKFGRVEDSLELSFLSNDVKLDIFFFYEDGDVLWNGGTQAKSGRKFKYVFPRFSLCWAELLELKVRVPCETRDYVGANYGSTWSIPLKNWDWKTSPSNVQENGEWPRSEWAELIQVY</sequence>
<evidence type="ECO:0000256" key="2">
    <source>
        <dbReference type="ARBA" id="ARBA00022692"/>
    </source>
</evidence>
<feature type="domain" description="Ribitol-5-phosphate transferase FKTN N-terminal" evidence="6">
    <location>
        <begin position="73"/>
        <end position="107"/>
    </location>
</feature>
<evidence type="ECO:0000256" key="5">
    <source>
        <dbReference type="SAM" id="Phobius"/>
    </source>
</evidence>
<keyword evidence="8" id="KW-1185">Reference proteome</keyword>
<evidence type="ECO:0000313" key="8">
    <source>
        <dbReference type="Proteomes" id="UP000283210"/>
    </source>
</evidence>
<gene>
    <name evidence="7" type="ORF">OJAV_G00124790</name>
</gene>
<keyword evidence="2 5" id="KW-0812">Transmembrane</keyword>
<dbReference type="Proteomes" id="UP000283210">
    <property type="component" value="Chromosome 12"/>
</dbReference>
<evidence type="ECO:0000313" key="7">
    <source>
        <dbReference type="EMBL" id="RVE66214.1"/>
    </source>
</evidence>
<dbReference type="InterPro" id="IPR009644">
    <property type="entry name" value="FKTN/MNN4/W02B3.4-1"/>
</dbReference>
<comment type="subcellular location">
    <subcellularLocation>
        <location evidence="1">Membrane</location>
        <topology evidence="1">Single-pass membrane protein</topology>
    </subcellularLocation>
</comment>
<proteinExistence type="predicted"/>
<feature type="domain" description="Ribitol-5-phosphate transferase FKTN N-terminal" evidence="6">
    <location>
        <begin position="142"/>
        <end position="369"/>
    </location>
</feature>
<keyword evidence="3 5" id="KW-1133">Transmembrane helix</keyword>
<dbReference type="AlphaFoldDB" id="A0A437CUT9"/>
<dbReference type="PANTHER" id="PTHR15407">
    <property type="entry name" value="FUKUTIN-RELATED"/>
    <property type="match status" value="1"/>
</dbReference>
<protein>
    <recommendedName>
        <fullName evidence="6">Ribitol-5-phosphate transferase FKTN N-terminal domain-containing protein</fullName>
    </recommendedName>
</protein>
<keyword evidence="4 5" id="KW-0472">Membrane</keyword>
<accession>A0A437CUT9</accession>
<feature type="transmembrane region" description="Helical" evidence="5">
    <location>
        <begin position="80"/>
        <end position="100"/>
    </location>
</feature>
<reference evidence="7 8" key="1">
    <citation type="submission" date="2018-11" db="EMBL/GenBank/DDBJ databases">
        <authorList>
            <person name="Lopez-Roques C."/>
            <person name="Donnadieu C."/>
            <person name="Bouchez O."/>
            <person name="Klopp C."/>
            <person name="Cabau C."/>
            <person name="Zahm M."/>
        </authorList>
    </citation>
    <scope>NUCLEOTIDE SEQUENCE [LARGE SCALE GENOMIC DNA]</scope>
    <source>
        <strain evidence="7">RS831</strain>
        <tissue evidence="7">Whole body</tissue>
    </source>
</reference>
<dbReference type="OrthoDB" id="444255at2759"/>
<dbReference type="GO" id="GO:0000139">
    <property type="term" value="C:Golgi membrane"/>
    <property type="evidence" value="ECO:0007669"/>
    <property type="project" value="TreeGrafter"/>
</dbReference>
<evidence type="ECO:0000256" key="4">
    <source>
        <dbReference type="ARBA" id="ARBA00023136"/>
    </source>
</evidence>
<dbReference type="Pfam" id="PF19737">
    <property type="entry name" value="FKTN_N"/>
    <property type="match status" value="2"/>
</dbReference>
<name>A0A437CUT9_ORYJA</name>
<evidence type="ECO:0000259" key="6">
    <source>
        <dbReference type="Pfam" id="PF19737"/>
    </source>
</evidence>